<dbReference type="Proteomes" id="UP001285921">
    <property type="component" value="Unassembled WGS sequence"/>
</dbReference>
<protein>
    <recommendedName>
        <fullName evidence="1">DinB-like domain-containing protein</fullName>
    </recommendedName>
</protein>
<accession>A0ABQ6NRQ6</accession>
<sequence length="186" mass="22017">MSIQNTMKRINRELNQILDDYEYWFAAPEALQMYQPLEGWNIAQILEHVTLTNHFLLILIRKGKNKALMLAAKLNLEDSLNHYQDNLGELDQIAEHKSFKWIRPEHMEPRREMPLDQVRKLLESQVGECLDILQQLSNGEGILHKTMMSVNNLGKIDVYQYIYFLALHAKRHIAQMQRVKTEYEQQ</sequence>
<dbReference type="InterPro" id="IPR024775">
    <property type="entry name" value="DinB-like"/>
</dbReference>
<feature type="domain" description="DinB-like" evidence="1">
    <location>
        <begin position="33"/>
        <end position="176"/>
    </location>
</feature>
<organism evidence="2 3">
    <name type="scientific">Paenibacillus glycanilyticus</name>
    <dbReference type="NCBI Taxonomy" id="126569"/>
    <lineage>
        <taxon>Bacteria</taxon>
        <taxon>Bacillati</taxon>
        <taxon>Bacillota</taxon>
        <taxon>Bacilli</taxon>
        <taxon>Bacillales</taxon>
        <taxon>Paenibacillaceae</taxon>
        <taxon>Paenibacillus</taxon>
    </lineage>
</organism>
<name>A0ABQ6NRQ6_9BACL</name>
<dbReference type="InterPro" id="IPR034660">
    <property type="entry name" value="DinB/YfiT-like"/>
</dbReference>
<dbReference type="Gene3D" id="1.20.120.450">
    <property type="entry name" value="dinb family like domain"/>
    <property type="match status" value="1"/>
</dbReference>
<evidence type="ECO:0000259" key="1">
    <source>
        <dbReference type="Pfam" id="PF12867"/>
    </source>
</evidence>
<comment type="caution">
    <text evidence="2">The sequence shown here is derived from an EMBL/GenBank/DDBJ whole genome shotgun (WGS) entry which is preliminary data.</text>
</comment>
<dbReference type="EMBL" id="BTCL01000022">
    <property type="protein sequence ID" value="GMK47802.1"/>
    <property type="molecule type" value="Genomic_DNA"/>
</dbReference>
<proteinExistence type="predicted"/>
<keyword evidence="3" id="KW-1185">Reference proteome</keyword>
<reference evidence="2 3" key="1">
    <citation type="submission" date="2023-05" db="EMBL/GenBank/DDBJ databases">
        <title>Draft genome of Paenibacillus sp. CCS26.</title>
        <authorList>
            <person name="Akita H."/>
            <person name="Shinto Y."/>
            <person name="Kimura Z."/>
        </authorList>
    </citation>
    <scope>NUCLEOTIDE SEQUENCE [LARGE SCALE GENOMIC DNA]</scope>
    <source>
        <strain evidence="2 3">CCS26</strain>
    </source>
</reference>
<dbReference type="SUPFAM" id="SSF109854">
    <property type="entry name" value="DinB/YfiT-like putative metalloenzymes"/>
    <property type="match status" value="1"/>
</dbReference>
<gene>
    <name evidence="2" type="ORF">PghCCS26_49320</name>
</gene>
<evidence type="ECO:0000313" key="2">
    <source>
        <dbReference type="EMBL" id="GMK47802.1"/>
    </source>
</evidence>
<evidence type="ECO:0000313" key="3">
    <source>
        <dbReference type="Proteomes" id="UP001285921"/>
    </source>
</evidence>
<dbReference type="RefSeq" id="WP_317981674.1">
    <property type="nucleotide sequence ID" value="NZ_BTCL01000022.1"/>
</dbReference>
<dbReference type="Pfam" id="PF12867">
    <property type="entry name" value="DinB_2"/>
    <property type="match status" value="1"/>
</dbReference>